<sequence>WSATRGACTAPFPPARTLSSRSFNRFRCRRPTRRRSGSRCRCRACGRCGRRARIRRAAHRSSRKRRPG</sequence>
<feature type="non-terminal residue" evidence="1">
    <location>
        <position position="68"/>
    </location>
</feature>
<dbReference type="EMBL" id="CADCWM010000484">
    <property type="protein sequence ID" value="CAA9563148.1"/>
    <property type="molecule type" value="Genomic_DNA"/>
</dbReference>
<proteinExistence type="predicted"/>
<name>A0A6J4V2L8_9BACT</name>
<organism evidence="1">
    <name type="scientific">uncultured Thermomicrobiales bacterium</name>
    <dbReference type="NCBI Taxonomy" id="1645740"/>
    <lineage>
        <taxon>Bacteria</taxon>
        <taxon>Pseudomonadati</taxon>
        <taxon>Thermomicrobiota</taxon>
        <taxon>Thermomicrobia</taxon>
        <taxon>Thermomicrobiales</taxon>
        <taxon>environmental samples</taxon>
    </lineage>
</organism>
<dbReference type="AlphaFoldDB" id="A0A6J4V2L8"/>
<gene>
    <name evidence="1" type="ORF">AVDCRST_MAG88-1664</name>
</gene>
<feature type="non-terminal residue" evidence="1">
    <location>
        <position position="1"/>
    </location>
</feature>
<accession>A0A6J4V2L8</accession>
<protein>
    <submittedName>
        <fullName evidence="1">Uncharacterized protein</fullName>
    </submittedName>
</protein>
<reference evidence="1" key="1">
    <citation type="submission" date="2020-02" db="EMBL/GenBank/DDBJ databases">
        <authorList>
            <person name="Meier V. D."/>
        </authorList>
    </citation>
    <scope>NUCLEOTIDE SEQUENCE</scope>
    <source>
        <strain evidence="1">AVDCRST_MAG88</strain>
    </source>
</reference>
<evidence type="ECO:0000313" key="1">
    <source>
        <dbReference type="EMBL" id="CAA9563148.1"/>
    </source>
</evidence>